<dbReference type="EMBL" id="AP019304">
    <property type="protein sequence ID" value="BBH08763.1"/>
    <property type="molecule type" value="Genomic_DNA"/>
</dbReference>
<dbReference type="PANTHER" id="PTHR23272:SF161">
    <property type="entry name" value="ZINC FINGER BED DOMAIN-CONTAINING PROTEIN RICESLEEPER 1-LIKE"/>
    <property type="match status" value="1"/>
</dbReference>
<dbReference type="Pfam" id="PF05699">
    <property type="entry name" value="Dimer_Tnp_hAT"/>
    <property type="match status" value="1"/>
</dbReference>
<dbReference type="InterPro" id="IPR012337">
    <property type="entry name" value="RNaseH-like_sf"/>
</dbReference>
<dbReference type="GO" id="GO:0046983">
    <property type="term" value="F:protein dimerization activity"/>
    <property type="evidence" value="ECO:0007669"/>
    <property type="project" value="InterPro"/>
</dbReference>
<feature type="non-terminal residue" evidence="2">
    <location>
        <position position="1"/>
    </location>
</feature>
<name>A0A4Y1RYB1_PRUDU</name>
<accession>A0A4Y1RYB1</accession>
<dbReference type="SUPFAM" id="SSF53098">
    <property type="entry name" value="Ribonuclease H-like"/>
    <property type="match status" value="1"/>
</dbReference>
<dbReference type="PANTHER" id="PTHR23272">
    <property type="entry name" value="BED FINGER-RELATED"/>
    <property type="match status" value="1"/>
</dbReference>
<gene>
    <name evidence="2" type="ORF">Prudu_021045</name>
</gene>
<dbReference type="AlphaFoldDB" id="A0A4Y1RYB1"/>
<proteinExistence type="predicted"/>
<organism evidence="2">
    <name type="scientific">Prunus dulcis</name>
    <name type="common">Almond</name>
    <name type="synonym">Amygdalus dulcis</name>
    <dbReference type="NCBI Taxonomy" id="3755"/>
    <lineage>
        <taxon>Eukaryota</taxon>
        <taxon>Viridiplantae</taxon>
        <taxon>Streptophyta</taxon>
        <taxon>Embryophyta</taxon>
        <taxon>Tracheophyta</taxon>
        <taxon>Spermatophyta</taxon>
        <taxon>Magnoliopsida</taxon>
        <taxon>eudicotyledons</taxon>
        <taxon>Gunneridae</taxon>
        <taxon>Pentapetalae</taxon>
        <taxon>rosids</taxon>
        <taxon>fabids</taxon>
        <taxon>Rosales</taxon>
        <taxon>Rosaceae</taxon>
        <taxon>Amygdaloideae</taxon>
        <taxon>Amygdaleae</taxon>
        <taxon>Prunus</taxon>
    </lineage>
</organism>
<protein>
    <recommendedName>
        <fullName evidence="1">HAT C-terminal dimerisation domain-containing protein</fullName>
    </recommendedName>
</protein>
<evidence type="ECO:0000259" key="1">
    <source>
        <dbReference type="Pfam" id="PF05699"/>
    </source>
</evidence>
<dbReference type="InterPro" id="IPR008906">
    <property type="entry name" value="HATC_C_dom"/>
</dbReference>
<evidence type="ECO:0000313" key="2">
    <source>
        <dbReference type="EMBL" id="BBH08763.1"/>
    </source>
</evidence>
<sequence>TVYANSQDVDDIMNDCIKVVEESEAAVVAHEVNTYLHDPLELTTKELNGPKYPVLAAIVKDILTIQVSTVAYESCFSTGEKVIDAFRSSLTPRPMDAFIFGLES</sequence>
<feature type="domain" description="HAT C-terminal dimerisation" evidence="1">
    <location>
        <begin position="39"/>
        <end position="100"/>
    </location>
</feature>
<reference evidence="2" key="1">
    <citation type="journal article" date="2019" name="Science">
        <title>Mutation of a bHLH transcription factor allowed almond domestication.</title>
        <authorList>
            <person name="Sanchez-Perez R."/>
            <person name="Pavan S."/>
            <person name="Mazzeo R."/>
            <person name="Moldovan C."/>
            <person name="Aiese Cigliano R."/>
            <person name="Del Cueto J."/>
            <person name="Ricciardi F."/>
            <person name="Lotti C."/>
            <person name="Ricciardi L."/>
            <person name="Dicenta F."/>
            <person name="Lopez-Marques R.L."/>
            <person name="Lindberg Moller B."/>
        </authorList>
    </citation>
    <scope>NUCLEOTIDE SEQUENCE</scope>
</reference>